<dbReference type="Proteomes" id="UP001153636">
    <property type="component" value="Chromosome 8"/>
</dbReference>
<dbReference type="AlphaFoldDB" id="A0A9P0DD86"/>
<name>A0A9P0DD86_9CUCU</name>
<proteinExistence type="predicted"/>
<evidence type="ECO:0000256" key="1">
    <source>
        <dbReference type="SAM" id="MobiDB-lite"/>
    </source>
</evidence>
<evidence type="ECO:0000313" key="2">
    <source>
        <dbReference type="EMBL" id="CAH1114760.1"/>
    </source>
</evidence>
<reference evidence="2" key="1">
    <citation type="submission" date="2022-01" db="EMBL/GenBank/DDBJ databases">
        <authorList>
            <person name="King R."/>
        </authorList>
    </citation>
    <scope>NUCLEOTIDE SEQUENCE</scope>
</reference>
<keyword evidence="3" id="KW-1185">Reference proteome</keyword>
<evidence type="ECO:0000313" key="3">
    <source>
        <dbReference type="Proteomes" id="UP001153636"/>
    </source>
</evidence>
<protein>
    <submittedName>
        <fullName evidence="2">Uncharacterized protein</fullName>
    </submittedName>
</protein>
<sequence length="282" mass="30450">MSTSPHVNDPYEDDPFGDSGSKYVPSNPSGSESESERDEATINATVKTRKRTRNEQMWPRNIMKAKRIKREEYRNFKGMATITLPNLNVALEAGLAVGTDAGFTYDLKLPVHISSGLNAACSAAAIWAYERFSDESDVVRALYVNGAVACIKCGLCVRVGTSVDGDWEPKEGGNIPVPSDAVKNGAQAVLPPAIMRDAVILIVATKANFWAMNHHTGQGEAQGYASYRGKKVLVKLFRDGVNKSAETMAHTIGHWASTIKVLTLAGVRGLKAHGDPLSIAVY</sequence>
<gene>
    <name evidence="2" type="ORF">PSYICH_LOCUS14179</name>
</gene>
<organism evidence="2 3">
    <name type="scientific">Psylliodes chrysocephalus</name>
    <dbReference type="NCBI Taxonomy" id="3402493"/>
    <lineage>
        <taxon>Eukaryota</taxon>
        <taxon>Metazoa</taxon>
        <taxon>Ecdysozoa</taxon>
        <taxon>Arthropoda</taxon>
        <taxon>Hexapoda</taxon>
        <taxon>Insecta</taxon>
        <taxon>Pterygota</taxon>
        <taxon>Neoptera</taxon>
        <taxon>Endopterygota</taxon>
        <taxon>Coleoptera</taxon>
        <taxon>Polyphaga</taxon>
        <taxon>Cucujiformia</taxon>
        <taxon>Chrysomeloidea</taxon>
        <taxon>Chrysomelidae</taxon>
        <taxon>Galerucinae</taxon>
        <taxon>Alticini</taxon>
        <taxon>Psylliodes</taxon>
    </lineage>
</organism>
<dbReference type="OrthoDB" id="6781751at2759"/>
<feature type="region of interest" description="Disordered" evidence="1">
    <location>
        <begin position="1"/>
        <end position="43"/>
    </location>
</feature>
<dbReference type="EMBL" id="OV651820">
    <property type="protein sequence ID" value="CAH1114760.1"/>
    <property type="molecule type" value="Genomic_DNA"/>
</dbReference>
<accession>A0A9P0DD86</accession>